<dbReference type="AlphaFoldDB" id="G7Q4W9"/>
<dbReference type="eggNOG" id="ENOG50317UI">
    <property type="taxonomic scope" value="Bacteria"/>
</dbReference>
<keyword evidence="1" id="KW-0732">Signal</keyword>
<feature type="chain" id="PRO_5003503253" evidence="1">
    <location>
        <begin position="22"/>
        <end position="165"/>
    </location>
</feature>
<dbReference type="OrthoDB" id="5452329at2"/>
<dbReference type="HOGENOM" id="CLU_1641072_0_0_7"/>
<feature type="signal peptide" evidence="1">
    <location>
        <begin position="1"/>
        <end position="21"/>
    </location>
</feature>
<reference evidence="3" key="1">
    <citation type="journal article" date="2015" name="Genome Announc.">
        <title>High-Quality Draft Genome Sequence of Desulfovibrio carbinoliphilus FW-101-2B, an Organic Acid-Oxidizing Sulfate-Reducing Bacterium Isolated from Uranium(VI)-Contaminated Groundwater.</title>
        <authorList>
            <person name="Ramsay B.D."/>
            <person name="Hwang C."/>
            <person name="Woo H.L."/>
            <person name="Carroll S.L."/>
            <person name="Lucas S."/>
            <person name="Han J."/>
            <person name="Lapidus A.L."/>
            <person name="Cheng J.F."/>
            <person name="Goodwin L.A."/>
            <person name="Pitluck S."/>
            <person name="Peters L."/>
            <person name="Chertkov O."/>
            <person name="Held B."/>
            <person name="Detter J.C."/>
            <person name="Han C.S."/>
            <person name="Tapia R."/>
            <person name="Land M.L."/>
            <person name="Hauser L.J."/>
            <person name="Kyrpides N.C."/>
            <person name="Ivanova N.N."/>
            <person name="Mikhailova N."/>
            <person name="Pagani I."/>
            <person name="Woyke T."/>
            <person name="Arkin A.P."/>
            <person name="Dehal P."/>
            <person name="Chivian D."/>
            <person name="Criddle C.S."/>
            <person name="Wu W."/>
            <person name="Chakraborty R."/>
            <person name="Hazen T.C."/>
            <person name="Fields M.W."/>
        </authorList>
    </citation>
    <scope>NUCLEOTIDE SEQUENCE [LARGE SCALE GENOMIC DNA]</scope>
    <source>
        <strain evidence="3">FW-101-2B</strain>
    </source>
</reference>
<organism evidence="2 3">
    <name type="scientific">Solidesulfovibrio carbinoliphilus subsp. oakridgensis</name>
    <dbReference type="NCBI Taxonomy" id="694327"/>
    <lineage>
        <taxon>Bacteria</taxon>
        <taxon>Pseudomonadati</taxon>
        <taxon>Thermodesulfobacteriota</taxon>
        <taxon>Desulfovibrionia</taxon>
        <taxon>Desulfovibrionales</taxon>
        <taxon>Desulfovibrionaceae</taxon>
        <taxon>Solidesulfovibrio</taxon>
    </lineage>
</organism>
<evidence type="ECO:0000256" key="1">
    <source>
        <dbReference type="SAM" id="SignalP"/>
    </source>
</evidence>
<sequence length="165" mass="17813">MSKKALLFAALFVLVVGRVPAFPASQVTAAAPAASAPAGAATFAHAWTSNTEKEKRAFLFGLATAVRIMCTDISTMQKDAKAQDIENNFRGCFNSYAGMDPDQVVSAMNALYADSKNSMIPIDGAYKISLMKIRGDKVDDIIIQSRKYGEGLKKEIDQQRQKGGQ</sequence>
<dbReference type="EMBL" id="CM001368">
    <property type="protein sequence ID" value="EHJ47896.1"/>
    <property type="molecule type" value="Genomic_DNA"/>
</dbReference>
<accession>G7Q4W9</accession>
<protein>
    <submittedName>
        <fullName evidence="2">Uncharacterized protein</fullName>
    </submittedName>
</protein>
<gene>
    <name evidence="2" type="ORF">DFW101_1889</name>
</gene>
<proteinExistence type="predicted"/>
<evidence type="ECO:0000313" key="3">
    <source>
        <dbReference type="Proteomes" id="UP000004662"/>
    </source>
</evidence>
<dbReference type="Proteomes" id="UP000004662">
    <property type="component" value="Chromosome"/>
</dbReference>
<name>G7Q4W9_9BACT</name>
<dbReference type="RefSeq" id="WP_009181285.1">
    <property type="nucleotide sequence ID" value="NZ_CM001368.1"/>
</dbReference>
<keyword evidence="3" id="KW-1185">Reference proteome</keyword>
<evidence type="ECO:0000313" key="2">
    <source>
        <dbReference type="EMBL" id="EHJ47896.1"/>
    </source>
</evidence>